<organism evidence="6 7">
    <name type="scientific">Leptospira broomii serovar Hurstbridge str. 5399</name>
    <dbReference type="NCBI Taxonomy" id="1049789"/>
    <lineage>
        <taxon>Bacteria</taxon>
        <taxon>Pseudomonadati</taxon>
        <taxon>Spirochaetota</taxon>
        <taxon>Spirochaetia</taxon>
        <taxon>Leptospirales</taxon>
        <taxon>Leptospiraceae</taxon>
        <taxon>Leptospira</taxon>
    </lineage>
</organism>
<keyword evidence="7" id="KW-1185">Reference proteome</keyword>
<evidence type="ECO:0000256" key="3">
    <source>
        <dbReference type="ARBA" id="ARBA00023163"/>
    </source>
</evidence>
<dbReference type="Proteomes" id="UP000015454">
    <property type="component" value="Unassembled WGS sequence"/>
</dbReference>
<dbReference type="AlphaFoldDB" id="T0FAZ7"/>
<accession>T0FAZ7</accession>
<sequence>MLTGLFIYGFNGFMGEKGEKSRDRMIRAMAEALEIRGYSGTGLNDIVEASGAPKGSIYFHFPGGKEELATEALSSSGEEMGDFFQRVLKNSRNAANGIENILQSLETKLIASNFSKGCPISTTANETASENGAVNEVCQNIFKNWNAKLELFLRNSGYGKARARELSLVLLSLMEGAILLSRTSRDVRPLRSAAKAAKQLLNAEE</sequence>
<evidence type="ECO:0000256" key="1">
    <source>
        <dbReference type="ARBA" id="ARBA00023015"/>
    </source>
</evidence>
<dbReference type="InterPro" id="IPR054156">
    <property type="entry name" value="YxaF_TetR_C"/>
</dbReference>
<comment type="caution">
    <text evidence="6">The sequence shown here is derived from an EMBL/GenBank/DDBJ whole genome shotgun (WGS) entry which is preliminary data.</text>
</comment>
<dbReference type="SUPFAM" id="SSF46689">
    <property type="entry name" value="Homeodomain-like"/>
    <property type="match status" value="1"/>
</dbReference>
<dbReference type="InterPro" id="IPR001647">
    <property type="entry name" value="HTH_TetR"/>
</dbReference>
<protein>
    <submittedName>
        <fullName evidence="6">Transcriptional regulator, TetR family</fullName>
    </submittedName>
</protein>
<evidence type="ECO:0000256" key="2">
    <source>
        <dbReference type="ARBA" id="ARBA00023125"/>
    </source>
</evidence>
<dbReference type="PANTHER" id="PTHR47506:SF3">
    <property type="entry name" value="HTH-TYPE TRANSCRIPTIONAL REGULATOR LMRA"/>
    <property type="match status" value="1"/>
</dbReference>
<keyword evidence="3" id="KW-0804">Transcription</keyword>
<keyword evidence="1" id="KW-0805">Transcription regulation</keyword>
<dbReference type="Pfam" id="PF21993">
    <property type="entry name" value="TetR_C_13_2"/>
    <property type="match status" value="1"/>
</dbReference>
<keyword evidence="2 4" id="KW-0238">DNA-binding</keyword>
<dbReference type="Gene3D" id="1.10.357.10">
    <property type="entry name" value="Tetracycline Repressor, domain 2"/>
    <property type="match status" value="1"/>
</dbReference>
<dbReference type="PROSITE" id="PS50977">
    <property type="entry name" value="HTH_TETR_2"/>
    <property type="match status" value="1"/>
</dbReference>
<dbReference type="InterPro" id="IPR036271">
    <property type="entry name" value="Tet_transcr_reg_TetR-rel_C_sf"/>
</dbReference>
<dbReference type="RefSeq" id="WP_010568675.1">
    <property type="nucleotide sequence ID" value="NZ_AHMO02000008.1"/>
</dbReference>
<reference evidence="6" key="1">
    <citation type="submission" date="2013-05" db="EMBL/GenBank/DDBJ databases">
        <authorList>
            <person name="Harkins D.M."/>
            <person name="Durkin A.S."/>
            <person name="Brinkac L.M."/>
            <person name="Haft D.H."/>
            <person name="Selengut J.D."/>
            <person name="Sanka R."/>
            <person name="DePew J."/>
            <person name="Purushe J."/>
            <person name="Hartskeerl R.A."/>
            <person name="Ahmed A."/>
            <person name="van der Linden H."/>
            <person name="Goris M.G.A."/>
            <person name="Vinetz J.M."/>
            <person name="Sutton G.G."/>
            <person name="Nierman W.C."/>
            <person name="Fouts D.E."/>
        </authorList>
    </citation>
    <scope>NUCLEOTIDE SEQUENCE [LARGE SCALE GENOMIC DNA]</scope>
    <source>
        <strain evidence="6">5399</strain>
    </source>
</reference>
<dbReference type="PANTHER" id="PTHR47506">
    <property type="entry name" value="TRANSCRIPTIONAL REGULATORY PROTEIN"/>
    <property type="match status" value="1"/>
</dbReference>
<dbReference type="Pfam" id="PF00440">
    <property type="entry name" value="TetR_N"/>
    <property type="match status" value="1"/>
</dbReference>
<dbReference type="GO" id="GO:0003677">
    <property type="term" value="F:DNA binding"/>
    <property type="evidence" value="ECO:0007669"/>
    <property type="project" value="UniProtKB-UniRule"/>
</dbReference>
<evidence type="ECO:0000259" key="5">
    <source>
        <dbReference type="PROSITE" id="PS50977"/>
    </source>
</evidence>
<dbReference type="SUPFAM" id="SSF48498">
    <property type="entry name" value="Tetracyclin repressor-like, C-terminal domain"/>
    <property type="match status" value="1"/>
</dbReference>
<name>T0FAZ7_9LEPT</name>
<evidence type="ECO:0000313" key="6">
    <source>
        <dbReference type="EMBL" id="EQA44742.1"/>
    </source>
</evidence>
<dbReference type="STRING" id="1049789.LEP1GSC050_4074"/>
<dbReference type="InterPro" id="IPR009057">
    <property type="entry name" value="Homeodomain-like_sf"/>
</dbReference>
<proteinExistence type="predicted"/>
<dbReference type="EMBL" id="AHMO02000008">
    <property type="protein sequence ID" value="EQA44742.1"/>
    <property type="molecule type" value="Genomic_DNA"/>
</dbReference>
<feature type="DNA-binding region" description="H-T-H motif" evidence="4">
    <location>
        <begin position="42"/>
        <end position="61"/>
    </location>
</feature>
<feature type="domain" description="HTH tetR-type" evidence="5">
    <location>
        <begin position="19"/>
        <end position="79"/>
    </location>
</feature>
<gene>
    <name evidence="6" type="ORF">LEP1GSC050_4074</name>
</gene>
<evidence type="ECO:0000256" key="4">
    <source>
        <dbReference type="PROSITE-ProRule" id="PRU00335"/>
    </source>
</evidence>
<evidence type="ECO:0000313" key="7">
    <source>
        <dbReference type="Proteomes" id="UP000015454"/>
    </source>
</evidence>